<evidence type="ECO:0000313" key="3">
    <source>
        <dbReference type="Proteomes" id="UP001597012"/>
    </source>
</evidence>
<feature type="domain" description="SnoaL-like" evidence="1">
    <location>
        <begin position="1"/>
        <end position="118"/>
    </location>
</feature>
<gene>
    <name evidence="2" type="ORF">ACFQZJ_19000</name>
</gene>
<reference evidence="3" key="1">
    <citation type="journal article" date="2019" name="Int. J. Syst. Evol. Microbiol.">
        <title>The Global Catalogue of Microorganisms (GCM) 10K type strain sequencing project: providing services to taxonomists for standard genome sequencing and annotation.</title>
        <authorList>
            <consortium name="The Broad Institute Genomics Platform"/>
            <consortium name="The Broad Institute Genome Sequencing Center for Infectious Disease"/>
            <person name="Wu L."/>
            <person name="Ma J."/>
        </authorList>
    </citation>
    <scope>NUCLEOTIDE SEQUENCE [LARGE SCALE GENOMIC DNA]</scope>
    <source>
        <strain evidence="3">CCUG 61948</strain>
    </source>
</reference>
<proteinExistence type="predicted"/>
<dbReference type="SUPFAM" id="SSF54427">
    <property type="entry name" value="NTF2-like"/>
    <property type="match status" value="1"/>
</dbReference>
<comment type="caution">
    <text evidence="2">The sequence shown here is derived from an EMBL/GenBank/DDBJ whole genome shotgun (WGS) entry which is preliminary data.</text>
</comment>
<dbReference type="Proteomes" id="UP001597012">
    <property type="component" value="Unassembled WGS sequence"/>
</dbReference>
<dbReference type="RefSeq" id="WP_379936556.1">
    <property type="nucleotide sequence ID" value="NZ_JBHTHY010000027.1"/>
</dbReference>
<dbReference type="Gene3D" id="3.10.450.50">
    <property type="match status" value="1"/>
</dbReference>
<keyword evidence="3" id="KW-1185">Reference proteome</keyword>
<dbReference type="InterPro" id="IPR046860">
    <property type="entry name" value="SnoaL_5"/>
</dbReference>
<evidence type="ECO:0000259" key="1">
    <source>
        <dbReference type="Pfam" id="PF20409"/>
    </source>
</evidence>
<dbReference type="InterPro" id="IPR032710">
    <property type="entry name" value="NTF2-like_dom_sf"/>
</dbReference>
<protein>
    <submittedName>
        <fullName evidence="2">SnoaL-like domain-containing protein</fullName>
    </submittedName>
</protein>
<evidence type="ECO:0000313" key="2">
    <source>
        <dbReference type="EMBL" id="MFD0799566.1"/>
    </source>
</evidence>
<organism evidence="2 3">
    <name type="scientific">Maribacter chungangensis</name>
    <dbReference type="NCBI Taxonomy" id="1069117"/>
    <lineage>
        <taxon>Bacteria</taxon>
        <taxon>Pseudomonadati</taxon>
        <taxon>Bacteroidota</taxon>
        <taxon>Flavobacteriia</taxon>
        <taxon>Flavobacteriales</taxon>
        <taxon>Flavobacteriaceae</taxon>
        <taxon>Maribacter</taxon>
    </lineage>
</organism>
<dbReference type="Pfam" id="PF20409">
    <property type="entry name" value="SnoaL_5"/>
    <property type="match status" value="1"/>
</dbReference>
<sequence length="123" mass="13913">MTTEEVARNLVRFCKEGKYPEAYDLYADDAVSMEMEGMAFGNQITKGKANILEEFVQWQNNIQEMHGGSVGEPMVAGNHFVVPMTSDVTFKEGGRMQMEELCVYEVANGKIKKAQFFYEVPPQ</sequence>
<accession>A0ABW3B9H2</accession>
<dbReference type="EMBL" id="JBHTHY010000027">
    <property type="protein sequence ID" value="MFD0799566.1"/>
    <property type="molecule type" value="Genomic_DNA"/>
</dbReference>
<name>A0ABW3B9H2_9FLAO</name>